<evidence type="ECO:0000313" key="2">
    <source>
        <dbReference type="EMBL" id="KAJ3563236.1"/>
    </source>
</evidence>
<evidence type="ECO:0000313" key="3">
    <source>
        <dbReference type="Proteomes" id="UP001213000"/>
    </source>
</evidence>
<reference evidence="2" key="1">
    <citation type="submission" date="2022-07" db="EMBL/GenBank/DDBJ databases">
        <title>Genome Sequence of Leucocoprinus birnbaumii.</title>
        <authorList>
            <person name="Buettner E."/>
        </authorList>
    </citation>
    <scope>NUCLEOTIDE SEQUENCE</scope>
    <source>
        <strain evidence="2">VT141</strain>
    </source>
</reference>
<dbReference type="AlphaFoldDB" id="A0AAD5YR83"/>
<sequence length="1185" mass="129410">MHGSGTRDSPIAIDDDSDNENVPTFGYRNHVFTPPDDLLLSPRPGTFLSNVSRPRMNAVLTRVAKQAQAEEPGLNQTRTQKRKRAPTPAQILTPKPSVKPPQQSIAPLFATQETLAPLIKPSESQKESRKQRKLRVRLERERLAQELRVKVKVKGKQKVPTPLAEPNSVHRTPLQDENAPSAKRPKHSNVPAPPLNSTSGPVPGPSTENLPPPSSASTSRGPYPPPPQTFVPALQPTIPTPPSHYLPDYAASLPLHPSVPPVFDNFMDPNFMMQIPPQYPMDFDPMFPWPFMPMGPFSTPMPMPMPPMSMPPTPMEQPPPLPNPLSSTVPSSMKPKATKNKQKSGSVQPPQRQLPKRQLILEKPFTIRVFPRRTEAWEQSLAYLPIGKPDLHFKHGIFPIVPSIMLQPPKSASSSAMSTKPISYTPDIHSTIILENVPKELCKVAWVKKWCLSATSIPPKQILLAPRRALIEFREPGDAVKAWASRRLGIDQDDLGQRVAFGAAGETLGTVAYWYRPDLGQEKGLLELWKHSKKMLPEVVSVMLVKNEAAVLAAVEAALDAIRERMAPKPPKAIKEREEGEVEESDEDENMDEIKIMGMDIDAFPQDWSALDVKGDFRKLAERLGFWVKYENAIKSGMSEDHLLVWEQQEAARIDRARSIVYAMQKAKEEKREKESVMRGMKRKLDEENEEGEVEEDETRRKRARTAASNTKIVKQTSTPIPMASTSNSTAMALSAPKPVQRVTTIEPPEATQAKPTPLTAPRKAIASVILKPPPPNLPPKPVAPQKPTIPPTPPSTTQTPVSGLVSAFGTPVSAPKTTSAFTFVSSSVIKQPRGFGLSLTMPPPVTFPPAPSHTMSASGNASMNTSAGADVGAGAGVNMLPTPPLSASLPLARTQTISQKASKETEEDVVMKDLLSSGGSDGGVDRSLIRPSSLLVAVKEKERVEDSHTSKAPLGSTPFATPSVLQTIGPVSAVSDDMDISPVSEKATDKSLPAAITSESAGLGQPLKPETLSEEAKDQSHLPPAASDAAKSSQVPKKETLPKLQVLTTVAISAEVLSVSTPVPSTIPVKAPIPVQVQTISSMALAELKKILTTPTEERQAFLDREFKATKILMDQLVATTCKKERKGITGMWKEKIRIIDEVTKSIRNDGKVWYSQETSTWMRLRWPDTPDGAGILLINEDPE</sequence>
<feature type="region of interest" description="Disordered" evidence="1">
    <location>
        <begin position="152"/>
        <end position="239"/>
    </location>
</feature>
<feature type="region of interest" description="Disordered" evidence="1">
    <location>
        <begin position="672"/>
        <end position="712"/>
    </location>
</feature>
<feature type="compositionally biased region" description="Pro residues" evidence="1">
    <location>
        <begin position="773"/>
        <end position="795"/>
    </location>
</feature>
<dbReference type="Proteomes" id="UP001213000">
    <property type="component" value="Unassembled WGS sequence"/>
</dbReference>
<accession>A0AAD5YR83</accession>
<gene>
    <name evidence="2" type="ORF">NP233_g9072</name>
</gene>
<feature type="region of interest" description="Disordered" evidence="1">
    <location>
        <begin position="941"/>
        <end position="961"/>
    </location>
</feature>
<feature type="region of interest" description="Disordered" evidence="1">
    <location>
        <begin position="985"/>
        <end position="1038"/>
    </location>
</feature>
<name>A0AAD5YR83_9AGAR</name>
<proteinExistence type="predicted"/>
<keyword evidence="3" id="KW-1185">Reference proteome</keyword>
<comment type="caution">
    <text evidence="2">The sequence shown here is derived from an EMBL/GenBank/DDBJ whole genome shotgun (WGS) entry which is preliminary data.</text>
</comment>
<feature type="compositionally biased region" description="Low complexity" evidence="1">
    <location>
        <begin position="348"/>
        <end position="357"/>
    </location>
</feature>
<protein>
    <submittedName>
        <fullName evidence="2">Uncharacterized protein</fullName>
    </submittedName>
</protein>
<feature type="region of interest" description="Disordered" evidence="1">
    <location>
        <begin position="116"/>
        <end position="136"/>
    </location>
</feature>
<dbReference type="EMBL" id="JANIEX010000780">
    <property type="protein sequence ID" value="KAJ3563236.1"/>
    <property type="molecule type" value="Genomic_DNA"/>
</dbReference>
<feature type="compositionally biased region" description="Basic and acidic residues" evidence="1">
    <location>
        <begin position="941"/>
        <end position="950"/>
    </location>
</feature>
<feature type="region of interest" description="Disordered" evidence="1">
    <location>
        <begin position="308"/>
        <end position="357"/>
    </location>
</feature>
<evidence type="ECO:0000256" key="1">
    <source>
        <dbReference type="SAM" id="MobiDB-lite"/>
    </source>
</evidence>
<organism evidence="2 3">
    <name type="scientific">Leucocoprinus birnbaumii</name>
    <dbReference type="NCBI Taxonomy" id="56174"/>
    <lineage>
        <taxon>Eukaryota</taxon>
        <taxon>Fungi</taxon>
        <taxon>Dikarya</taxon>
        <taxon>Basidiomycota</taxon>
        <taxon>Agaricomycotina</taxon>
        <taxon>Agaricomycetes</taxon>
        <taxon>Agaricomycetidae</taxon>
        <taxon>Agaricales</taxon>
        <taxon>Agaricineae</taxon>
        <taxon>Agaricaceae</taxon>
        <taxon>Leucocoprinus</taxon>
    </lineage>
</organism>
<feature type="compositionally biased region" description="Acidic residues" evidence="1">
    <location>
        <begin position="687"/>
        <end position="697"/>
    </location>
</feature>
<feature type="region of interest" description="Disordered" evidence="1">
    <location>
        <begin position="64"/>
        <end position="102"/>
    </location>
</feature>
<feature type="compositionally biased region" description="Pro residues" evidence="1">
    <location>
        <begin position="308"/>
        <end position="323"/>
    </location>
</feature>
<feature type="region of interest" description="Disordered" evidence="1">
    <location>
        <begin position="1"/>
        <end position="42"/>
    </location>
</feature>
<feature type="region of interest" description="Disordered" evidence="1">
    <location>
        <begin position="773"/>
        <end position="800"/>
    </location>
</feature>